<reference evidence="5" key="1">
    <citation type="journal article" date="2021" name="PeerJ">
        <title>Extensive microbial diversity within the chicken gut microbiome revealed by metagenomics and culture.</title>
        <authorList>
            <person name="Gilroy R."/>
            <person name="Ravi A."/>
            <person name="Getino M."/>
            <person name="Pursley I."/>
            <person name="Horton D.L."/>
            <person name="Alikhan N.F."/>
            <person name="Baker D."/>
            <person name="Gharbi K."/>
            <person name="Hall N."/>
            <person name="Watson M."/>
            <person name="Adriaenssens E.M."/>
            <person name="Foster-Nyarko E."/>
            <person name="Jarju S."/>
            <person name="Secka A."/>
            <person name="Antonio M."/>
            <person name="Oren A."/>
            <person name="Chaudhuri R.R."/>
            <person name="La Ragione R."/>
            <person name="Hildebrand F."/>
            <person name="Pallen M.J."/>
        </authorList>
    </citation>
    <scope>NUCLEOTIDE SEQUENCE</scope>
    <source>
        <strain evidence="5">ChiW7-2402</strain>
    </source>
</reference>
<evidence type="ECO:0000256" key="2">
    <source>
        <dbReference type="ARBA" id="ARBA00023125"/>
    </source>
</evidence>
<dbReference type="EMBL" id="DXBB01000071">
    <property type="protein sequence ID" value="HIZ72900.1"/>
    <property type="molecule type" value="Genomic_DNA"/>
</dbReference>
<dbReference type="InterPro" id="IPR001845">
    <property type="entry name" value="HTH_ArsR_DNA-bd_dom"/>
</dbReference>
<dbReference type="InterPro" id="IPR036388">
    <property type="entry name" value="WH-like_DNA-bd_sf"/>
</dbReference>
<dbReference type="GO" id="GO:0003677">
    <property type="term" value="F:DNA binding"/>
    <property type="evidence" value="ECO:0007669"/>
    <property type="project" value="UniProtKB-KW"/>
</dbReference>
<proteinExistence type="predicted"/>
<keyword evidence="1" id="KW-0805">Transcription regulation</keyword>
<dbReference type="InterPro" id="IPR036390">
    <property type="entry name" value="WH_DNA-bd_sf"/>
</dbReference>
<accession>A0A9D2G5V6</accession>
<dbReference type="Proteomes" id="UP000824102">
    <property type="component" value="Unassembled WGS sequence"/>
</dbReference>
<dbReference type="NCBIfam" id="NF033789">
    <property type="entry name" value="repress_SdpR"/>
    <property type="match status" value="1"/>
</dbReference>
<dbReference type="PANTHER" id="PTHR33154:SF33">
    <property type="entry name" value="TRANSCRIPTIONAL REPRESSOR SDPR"/>
    <property type="match status" value="1"/>
</dbReference>
<dbReference type="CDD" id="cd00090">
    <property type="entry name" value="HTH_ARSR"/>
    <property type="match status" value="1"/>
</dbReference>
<dbReference type="InterPro" id="IPR047796">
    <property type="entry name" value="SdpR-like_repress"/>
</dbReference>
<dbReference type="Pfam" id="PF01022">
    <property type="entry name" value="HTH_5"/>
    <property type="match status" value="1"/>
</dbReference>
<organism evidence="5 6">
    <name type="scientific">Candidatus Gallimonas intestinavium</name>
    <dbReference type="NCBI Taxonomy" id="2838603"/>
    <lineage>
        <taxon>Bacteria</taxon>
        <taxon>Bacillati</taxon>
        <taxon>Bacillota</taxon>
        <taxon>Clostridia</taxon>
        <taxon>Candidatus Gallimonas</taxon>
    </lineage>
</organism>
<evidence type="ECO:0000259" key="4">
    <source>
        <dbReference type="PROSITE" id="PS50987"/>
    </source>
</evidence>
<gene>
    <name evidence="5" type="ORF">H9964_04915</name>
</gene>
<keyword evidence="3" id="KW-0804">Transcription</keyword>
<dbReference type="NCBIfam" id="NF033788">
    <property type="entry name" value="HTH_metalloreg"/>
    <property type="match status" value="1"/>
</dbReference>
<reference evidence="5" key="2">
    <citation type="submission" date="2021-04" db="EMBL/GenBank/DDBJ databases">
        <authorList>
            <person name="Gilroy R."/>
        </authorList>
    </citation>
    <scope>NUCLEOTIDE SEQUENCE</scope>
    <source>
        <strain evidence="5">ChiW7-2402</strain>
    </source>
</reference>
<sequence>MKNVWEALSDSTRREILKMLKVRPHTAGELSDQFSLSAATVSHHLSVLRESGLITGERRAQTIIYHLNTTVVQDMMRALADLLD</sequence>
<dbReference type="InterPro" id="IPR051081">
    <property type="entry name" value="HTH_MetalResp_TranReg"/>
</dbReference>
<comment type="caution">
    <text evidence="5">The sequence shown here is derived from an EMBL/GenBank/DDBJ whole genome shotgun (WGS) entry which is preliminary data.</text>
</comment>
<dbReference type="PROSITE" id="PS50987">
    <property type="entry name" value="HTH_ARSR_2"/>
    <property type="match status" value="1"/>
</dbReference>
<dbReference type="InterPro" id="IPR011991">
    <property type="entry name" value="ArsR-like_HTH"/>
</dbReference>
<dbReference type="AlphaFoldDB" id="A0A9D2G5V6"/>
<dbReference type="SMART" id="SM00418">
    <property type="entry name" value="HTH_ARSR"/>
    <property type="match status" value="1"/>
</dbReference>
<protein>
    <submittedName>
        <fullName evidence="5">Autorepressor SdpR family transcription factor</fullName>
    </submittedName>
</protein>
<dbReference type="GO" id="GO:0003700">
    <property type="term" value="F:DNA-binding transcription factor activity"/>
    <property type="evidence" value="ECO:0007669"/>
    <property type="project" value="InterPro"/>
</dbReference>
<dbReference type="PRINTS" id="PR00778">
    <property type="entry name" value="HTHARSR"/>
</dbReference>
<evidence type="ECO:0000313" key="5">
    <source>
        <dbReference type="EMBL" id="HIZ72900.1"/>
    </source>
</evidence>
<name>A0A9D2G5V6_9FIRM</name>
<dbReference type="SUPFAM" id="SSF46785">
    <property type="entry name" value="Winged helix' DNA-binding domain"/>
    <property type="match status" value="1"/>
</dbReference>
<dbReference type="Gene3D" id="1.10.10.10">
    <property type="entry name" value="Winged helix-like DNA-binding domain superfamily/Winged helix DNA-binding domain"/>
    <property type="match status" value="1"/>
</dbReference>
<evidence type="ECO:0000256" key="1">
    <source>
        <dbReference type="ARBA" id="ARBA00023015"/>
    </source>
</evidence>
<evidence type="ECO:0000313" key="6">
    <source>
        <dbReference type="Proteomes" id="UP000824102"/>
    </source>
</evidence>
<dbReference type="PANTHER" id="PTHR33154">
    <property type="entry name" value="TRANSCRIPTIONAL REGULATOR, ARSR FAMILY"/>
    <property type="match status" value="1"/>
</dbReference>
<evidence type="ECO:0000256" key="3">
    <source>
        <dbReference type="ARBA" id="ARBA00023163"/>
    </source>
</evidence>
<feature type="domain" description="HTH arsR-type" evidence="4">
    <location>
        <begin position="1"/>
        <end position="84"/>
    </location>
</feature>
<keyword evidence="2" id="KW-0238">DNA-binding</keyword>